<keyword evidence="2" id="KW-1185">Reference proteome</keyword>
<accession>A0ACD6A1V6</accession>
<evidence type="ECO:0000313" key="2">
    <source>
        <dbReference type="Proteomes" id="UP001732700"/>
    </source>
</evidence>
<dbReference type="EnsemblPlants" id="AVESA.00010b.r2.7CG0685380.1">
    <property type="protein sequence ID" value="AVESA.00010b.r2.7CG0685380.1.CDS.1"/>
    <property type="gene ID" value="AVESA.00010b.r2.7CG0685380"/>
</dbReference>
<sequence length="183" mass="20153">MAPRELRVEQIVLMRSMFAAKNIRGQRDRLLEFQVQLRQQTYPIEEVVSGLAEVRFEGLKVASLYLTFCLRKATEKGARLAPDPSFSDWHQLFGAVKAAQRLPARPTTQTEAYARIQAALYAVKLLQEHVLPRCMDGLPTANVQAAGSSSSIEGVCGLLGSACTVVNLAINHVDLPSPPSLFF</sequence>
<reference evidence="1" key="2">
    <citation type="submission" date="2025-09" db="UniProtKB">
        <authorList>
            <consortium name="EnsemblPlants"/>
        </authorList>
    </citation>
    <scope>IDENTIFICATION</scope>
</reference>
<evidence type="ECO:0000313" key="1">
    <source>
        <dbReference type="EnsemblPlants" id="AVESA.00010b.r2.7CG0685380.1.CDS.1"/>
    </source>
</evidence>
<dbReference type="Proteomes" id="UP001732700">
    <property type="component" value="Chromosome 7C"/>
</dbReference>
<organism evidence="1 2">
    <name type="scientific">Avena sativa</name>
    <name type="common">Oat</name>
    <dbReference type="NCBI Taxonomy" id="4498"/>
    <lineage>
        <taxon>Eukaryota</taxon>
        <taxon>Viridiplantae</taxon>
        <taxon>Streptophyta</taxon>
        <taxon>Embryophyta</taxon>
        <taxon>Tracheophyta</taxon>
        <taxon>Spermatophyta</taxon>
        <taxon>Magnoliopsida</taxon>
        <taxon>Liliopsida</taxon>
        <taxon>Poales</taxon>
        <taxon>Poaceae</taxon>
        <taxon>BOP clade</taxon>
        <taxon>Pooideae</taxon>
        <taxon>Poodae</taxon>
        <taxon>Poeae</taxon>
        <taxon>Poeae Chloroplast Group 1 (Aveneae type)</taxon>
        <taxon>Aveninae</taxon>
        <taxon>Avena</taxon>
    </lineage>
</organism>
<proteinExistence type="predicted"/>
<reference evidence="1" key="1">
    <citation type="submission" date="2021-05" db="EMBL/GenBank/DDBJ databases">
        <authorList>
            <person name="Scholz U."/>
            <person name="Mascher M."/>
            <person name="Fiebig A."/>
        </authorList>
    </citation>
    <scope>NUCLEOTIDE SEQUENCE [LARGE SCALE GENOMIC DNA]</scope>
</reference>
<name>A0ACD6A1V6_AVESA</name>
<protein>
    <submittedName>
        <fullName evidence="1">Uncharacterized protein</fullName>
    </submittedName>
</protein>